<dbReference type="PANTHER" id="PTHR12862">
    <property type="entry name" value="BADF TYPE ATPASE DOMAIN-CONTAINING PROTEIN"/>
    <property type="match status" value="1"/>
</dbReference>
<reference evidence="3" key="1">
    <citation type="journal article" date="2017" name="Proc. Natl. Acad. Sci. U.S.A.">
        <title>Simulation of Deepwater Horizon oil plume reveals substrate specialization within a complex community of hydrocarbon-degraders.</title>
        <authorList>
            <person name="Hu P."/>
            <person name="Dubinsky E.A."/>
            <person name="Probst A.J."/>
            <person name="Wang J."/>
            <person name="Sieber C.M.K."/>
            <person name="Tom L.M."/>
            <person name="Gardinali P."/>
            <person name="Banfield J.F."/>
            <person name="Atlas R.M."/>
            <person name="Andersen G.L."/>
        </authorList>
    </citation>
    <scope>NUCLEOTIDE SEQUENCE [LARGE SCALE GENOMIC DNA]</scope>
</reference>
<dbReference type="Pfam" id="PF01869">
    <property type="entry name" value="BcrAD_BadFG"/>
    <property type="match status" value="1"/>
</dbReference>
<gene>
    <name evidence="2" type="ORF">A9Q93_07190</name>
</gene>
<dbReference type="InterPro" id="IPR002731">
    <property type="entry name" value="ATPase_BadF"/>
</dbReference>
<comment type="caution">
    <text evidence="2">The sequence shown here is derived from an EMBL/GenBank/DDBJ whole genome shotgun (WGS) entry which is preliminary data.</text>
</comment>
<protein>
    <submittedName>
        <fullName evidence="2">N-acetylglucosamine kinase</fullName>
    </submittedName>
</protein>
<proteinExistence type="predicted"/>
<dbReference type="SUPFAM" id="SSF53067">
    <property type="entry name" value="Actin-like ATPase domain"/>
    <property type="match status" value="2"/>
</dbReference>
<name>A0A1Z8AXC3_9FLAO</name>
<keyword evidence="2" id="KW-0808">Transferase</keyword>
<sequence>MILITDSGSTKSDWIALDNDGKQLFKTRTRGMNPAILTTEQLQERILESEELVANKENVDQVFFYGAGCGTEGPRKNLEILLSSYFHKSEVVVKEDTAAAVYAAVGDEPGVVCILGTGSNCCFSDGENIVQRVVSLGYTLMDEASGNWYGKNLLRDYGFRNMPKDLMKKFAEAYNMDPDYIKFHLYKQPNPNAFLAHHAEFIFQNLEERYIKKLLRKGLRKFSRNMILQFSEEIKSHEVHFVGSIAHFAQARIKQVAAEFGYEVGNIVRRPIDGLVQYHIDKIKKQQIS</sequence>
<dbReference type="Gene3D" id="1.10.720.160">
    <property type="match status" value="1"/>
</dbReference>
<dbReference type="EMBL" id="MAAX01000111">
    <property type="protein sequence ID" value="OUS14975.1"/>
    <property type="molecule type" value="Genomic_DNA"/>
</dbReference>
<dbReference type="RefSeq" id="WP_303686733.1">
    <property type="nucleotide sequence ID" value="NZ_CAJXYO010000028.1"/>
</dbReference>
<dbReference type="PANTHER" id="PTHR12862:SF0">
    <property type="entry name" value="N-ACETYL-D-GLUCOSAMINE KINASE"/>
    <property type="match status" value="1"/>
</dbReference>
<evidence type="ECO:0000313" key="3">
    <source>
        <dbReference type="Proteomes" id="UP000196102"/>
    </source>
</evidence>
<dbReference type="AlphaFoldDB" id="A0A1Z8AXC3"/>
<dbReference type="Proteomes" id="UP000196102">
    <property type="component" value="Unassembled WGS sequence"/>
</dbReference>
<evidence type="ECO:0000313" key="2">
    <source>
        <dbReference type="EMBL" id="OUS14975.1"/>
    </source>
</evidence>
<dbReference type="InterPro" id="IPR039758">
    <property type="entry name" value="NAGK-like"/>
</dbReference>
<dbReference type="GO" id="GO:0045127">
    <property type="term" value="F:N-acetylglucosamine kinase activity"/>
    <property type="evidence" value="ECO:0007669"/>
    <property type="project" value="InterPro"/>
</dbReference>
<organism evidence="2 3">
    <name type="scientific">Nonlabens dokdonensis</name>
    <dbReference type="NCBI Taxonomy" id="328515"/>
    <lineage>
        <taxon>Bacteria</taxon>
        <taxon>Pseudomonadati</taxon>
        <taxon>Bacteroidota</taxon>
        <taxon>Flavobacteriia</taxon>
        <taxon>Flavobacteriales</taxon>
        <taxon>Flavobacteriaceae</taxon>
        <taxon>Nonlabens</taxon>
    </lineage>
</organism>
<evidence type="ECO:0000259" key="1">
    <source>
        <dbReference type="Pfam" id="PF01869"/>
    </source>
</evidence>
<dbReference type="Gene3D" id="3.30.420.40">
    <property type="match status" value="2"/>
</dbReference>
<keyword evidence="2" id="KW-0418">Kinase</keyword>
<dbReference type="CDD" id="cd24079">
    <property type="entry name" value="ASKHA_NBD_PG1100-like"/>
    <property type="match status" value="1"/>
</dbReference>
<dbReference type="InterPro" id="IPR043129">
    <property type="entry name" value="ATPase_NBD"/>
</dbReference>
<accession>A0A1Z8AXC3</accession>
<feature type="domain" description="ATPase BadF/BadG/BcrA/BcrD type" evidence="1">
    <location>
        <begin position="6"/>
        <end position="155"/>
    </location>
</feature>